<dbReference type="EC" id="6.3.2.3" evidence="10"/>
<dbReference type="PIRSF" id="PIRSF001558">
    <property type="entry name" value="GSHase"/>
    <property type="match status" value="1"/>
</dbReference>
<dbReference type="InterPro" id="IPR037013">
    <property type="entry name" value="GSH-S_sub-bd_sf"/>
</dbReference>
<feature type="binding site" evidence="13">
    <location>
        <begin position="476"/>
        <end position="477"/>
    </location>
    <ligand>
        <name>substrate</name>
    </ligand>
</feature>
<dbReference type="GO" id="GO:0005524">
    <property type="term" value="F:ATP binding"/>
    <property type="evidence" value="ECO:0007669"/>
    <property type="project" value="UniProtKB-UniRule"/>
</dbReference>
<comment type="catalytic activity">
    <reaction evidence="10">
        <text>gamma-L-glutamyl-L-cysteine + glycine + ATP = glutathione + ADP + phosphate + H(+)</text>
        <dbReference type="Rhea" id="RHEA:13557"/>
        <dbReference type="ChEBI" id="CHEBI:15378"/>
        <dbReference type="ChEBI" id="CHEBI:30616"/>
        <dbReference type="ChEBI" id="CHEBI:43474"/>
        <dbReference type="ChEBI" id="CHEBI:57305"/>
        <dbReference type="ChEBI" id="CHEBI:57925"/>
        <dbReference type="ChEBI" id="CHEBI:58173"/>
        <dbReference type="ChEBI" id="CHEBI:456216"/>
        <dbReference type="EC" id="6.3.2.3"/>
    </reaction>
</comment>
<dbReference type="InterPro" id="IPR016185">
    <property type="entry name" value="PreATP-grasp_dom_sf"/>
</dbReference>
<keyword evidence="16" id="KW-1185">Reference proteome</keyword>
<dbReference type="AlphaFoldDB" id="A0A5J5ERY3"/>
<evidence type="ECO:0000256" key="2">
    <source>
        <dbReference type="ARBA" id="ARBA00010385"/>
    </source>
</evidence>
<dbReference type="Pfam" id="PF03917">
    <property type="entry name" value="GSH_synth_ATP"/>
    <property type="match status" value="1"/>
</dbReference>
<dbReference type="GO" id="GO:0004363">
    <property type="term" value="F:glutathione synthase activity"/>
    <property type="evidence" value="ECO:0007669"/>
    <property type="project" value="UniProtKB-UniRule"/>
</dbReference>
<feature type="binding site" evidence="11">
    <location>
        <position position="465"/>
    </location>
    <ligand>
        <name>substrate</name>
    </ligand>
</feature>
<feature type="binding site" evidence="11">
    <location>
        <position position="467"/>
    </location>
    <ligand>
        <name>ATP</name>
        <dbReference type="ChEBI" id="CHEBI:30616"/>
    </ligand>
</feature>
<evidence type="ECO:0000256" key="3">
    <source>
        <dbReference type="ARBA" id="ARBA00011738"/>
    </source>
</evidence>
<dbReference type="Proteomes" id="UP000326924">
    <property type="component" value="Unassembled WGS sequence"/>
</dbReference>
<feature type="binding site" evidence="11">
    <location>
        <position position="228"/>
    </location>
    <ligand>
        <name>substrate</name>
    </ligand>
</feature>
<feature type="binding site" evidence="11">
    <location>
        <position position="390"/>
    </location>
    <ligand>
        <name>ATP</name>
        <dbReference type="ChEBI" id="CHEBI:30616"/>
    </ligand>
</feature>
<dbReference type="Gene3D" id="3.30.1490.80">
    <property type="match status" value="1"/>
</dbReference>
<dbReference type="GO" id="GO:0000287">
    <property type="term" value="F:magnesium ion binding"/>
    <property type="evidence" value="ECO:0007669"/>
    <property type="project" value="UniProtKB-UniRule"/>
</dbReference>
<keyword evidence="9 10" id="KW-0460">Magnesium</keyword>
<feature type="binding site" evidence="13">
    <location>
        <begin position="148"/>
        <end position="151"/>
    </location>
    <ligand>
        <name>substrate</name>
    </ligand>
</feature>
<dbReference type="FunFam" id="3.40.50.1760:FF:000001">
    <property type="entry name" value="Glutathione synthetase"/>
    <property type="match status" value="1"/>
</dbReference>
<feature type="binding site" evidence="11">
    <location>
        <begin position="412"/>
        <end position="415"/>
    </location>
    <ligand>
        <name>ATP</name>
        <dbReference type="ChEBI" id="CHEBI:30616"/>
    </ligand>
</feature>
<keyword evidence="6 10" id="KW-0479">Metal-binding</keyword>
<proteinExistence type="inferred from homology"/>
<dbReference type="InParanoid" id="A0A5J5ERY3"/>
<dbReference type="UniPathway" id="UPA00142">
    <property type="reaction ID" value="UER00210"/>
</dbReference>
<dbReference type="InterPro" id="IPR004887">
    <property type="entry name" value="GSH_synth_subst-bd"/>
</dbReference>
<evidence type="ECO:0000256" key="6">
    <source>
        <dbReference type="ARBA" id="ARBA00022723"/>
    </source>
</evidence>
<dbReference type="PANTHER" id="PTHR11130:SF0">
    <property type="entry name" value="GLUTATHIONE SYNTHETASE"/>
    <property type="match status" value="1"/>
</dbReference>
<evidence type="ECO:0000256" key="10">
    <source>
        <dbReference type="PIRNR" id="PIRNR001558"/>
    </source>
</evidence>
<keyword evidence="5 10" id="KW-0317">Glutathione biosynthesis</keyword>
<feature type="binding site" evidence="12">
    <location>
        <position position="144"/>
    </location>
    <ligand>
        <name>Mg(2+)</name>
        <dbReference type="ChEBI" id="CHEBI:18420"/>
    </ligand>
</feature>
<dbReference type="EMBL" id="VXIS01000148">
    <property type="protein sequence ID" value="KAA8900860.1"/>
    <property type="molecule type" value="Genomic_DNA"/>
</dbReference>
<dbReference type="InterPro" id="IPR014042">
    <property type="entry name" value="Glutathione_synthase_a-hlx"/>
</dbReference>
<accession>A0A5J5ERY3</accession>
<dbReference type="NCBIfam" id="TIGR01986">
    <property type="entry name" value="glut_syn_euk"/>
    <property type="match status" value="1"/>
</dbReference>
<comment type="pathway">
    <text evidence="1 10">Sulfur metabolism; glutathione biosynthesis; glutathione from L-cysteine and L-glutamate: step 2/2.</text>
</comment>
<organism evidence="15 16">
    <name type="scientific">Sphaerosporella brunnea</name>
    <dbReference type="NCBI Taxonomy" id="1250544"/>
    <lineage>
        <taxon>Eukaryota</taxon>
        <taxon>Fungi</taxon>
        <taxon>Dikarya</taxon>
        <taxon>Ascomycota</taxon>
        <taxon>Pezizomycotina</taxon>
        <taxon>Pezizomycetes</taxon>
        <taxon>Pezizales</taxon>
        <taxon>Pyronemataceae</taxon>
        <taxon>Sphaerosporella</taxon>
    </lineage>
</organism>
<dbReference type="GO" id="GO:0043295">
    <property type="term" value="F:glutathione binding"/>
    <property type="evidence" value="ECO:0007669"/>
    <property type="project" value="UniProtKB-UniRule"/>
</dbReference>
<dbReference type="InterPro" id="IPR014049">
    <property type="entry name" value="Glutathione_synthase_N_euk"/>
</dbReference>
<dbReference type="FunFam" id="3.30.1490.50:FF:000002">
    <property type="entry name" value="Glutathione synthetase"/>
    <property type="match status" value="1"/>
</dbReference>
<dbReference type="FunCoup" id="A0A5J5ERY3">
    <property type="interactions" value="948"/>
</dbReference>
<comment type="subunit">
    <text evidence="3">Homodimer.</text>
</comment>
<comment type="similarity">
    <text evidence="2 10">Belongs to the eukaryotic GSH synthase family.</text>
</comment>
<comment type="caution">
    <text evidence="15">The sequence shown here is derived from an EMBL/GenBank/DDBJ whole genome shotgun (WGS) entry which is preliminary data.</text>
</comment>
<dbReference type="PANTHER" id="PTHR11130">
    <property type="entry name" value="GLUTATHIONE SYNTHETASE"/>
    <property type="match status" value="1"/>
</dbReference>
<dbReference type="SUPFAM" id="SSF52440">
    <property type="entry name" value="PreATP-grasp domain"/>
    <property type="match status" value="1"/>
</dbReference>
<feature type="binding site" evidence="13">
    <location>
        <begin position="222"/>
        <end position="224"/>
    </location>
    <ligand>
        <name>substrate</name>
    </ligand>
</feature>
<feature type="binding site" evidence="11">
    <location>
        <position position="124"/>
    </location>
    <ligand>
        <name>substrate</name>
    </ligand>
</feature>
<dbReference type="Gene3D" id="3.40.50.1760">
    <property type="entry name" value="Glutathione synthase, substrate-binding domain superfamily, eukaryotic"/>
    <property type="match status" value="1"/>
</dbReference>
<feature type="binding site" evidence="11">
    <location>
        <position position="473"/>
    </location>
    <ligand>
        <name>ATP</name>
        <dbReference type="ChEBI" id="CHEBI:30616"/>
    </ligand>
</feature>
<evidence type="ECO:0000256" key="1">
    <source>
        <dbReference type="ARBA" id="ARBA00004965"/>
    </source>
</evidence>
<comment type="cofactor">
    <cofactor evidence="10 12">
        <name>Mg(2+)</name>
        <dbReference type="ChEBI" id="CHEBI:18420"/>
    </cofactor>
    <text evidence="10 12">Binds 1 Mg(2+) ion per subunit.</text>
</comment>
<dbReference type="Gene3D" id="1.10.1080.10">
    <property type="entry name" value="Glutathione Synthetase, Chain A, domain 3"/>
    <property type="match status" value="1"/>
</dbReference>
<evidence type="ECO:0000256" key="13">
    <source>
        <dbReference type="PIRSR" id="PIRSR001558-3"/>
    </source>
</evidence>
<feature type="binding site" evidence="11">
    <location>
        <position position="144"/>
    </location>
    <ligand>
        <name>ATP</name>
        <dbReference type="ChEBI" id="CHEBI:30616"/>
    </ligand>
</feature>
<feature type="binding site" evidence="12">
    <location>
        <position position="146"/>
    </location>
    <ligand>
        <name>Mg(2+)</name>
        <dbReference type="ChEBI" id="CHEBI:18420"/>
    </ligand>
</feature>
<dbReference type="Gene3D" id="3.30.1490.50">
    <property type="match status" value="1"/>
</dbReference>
<feature type="binding site" evidence="12">
    <location>
        <position position="383"/>
    </location>
    <ligand>
        <name>Mg(2+)</name>
        <dbReference type="ChEBI" id="CHEBI:18420"/>
    </ligand>
</feature>
<dbReference type="OrthoDB" id="2020073at2759"/>
<name>A0A5J5ERY3_9PEZI</name>
<evidence type="ECO:0000256" key="4">
    <source>
        <dbReference type="ARBA" id="ARBA00022598"/>
    </source>
</evidence>
<dbReference type="Gene3D" id="3.30.470.20">
    <property type="entry name" value="ATP-grasp fold, B domain"/>
    <property type="match status" value="1"/>
</dbReference>
<protein>
    <recommendedName>
        <fullName evidence="10">Glutathione synthetase</fullName>
        <shortName evidence="10">GSH-S</shortName>
        <ecNumber evidence="10">6.3.2.3</ecNumber>
    </recommendedName>
</protein>
<reference evidence="15 16" key="1">
    <citation type="submission" date="2019-09" db="EMBL/GenBank/DDBJ databases">
        <title>Draft genome of the ectomycorrhizal ascomycete Sphaerosporella brunnea.</title>
        <authorList>
            <consortium name="DOE Joint Genome Institute"/>
            <person name="Benucci G.M."/>
            <person name="Marozzi G."/>
            <person name="Antonielli L."/>
            <person name="Sanchez S."/>
            <person name="Marco P."/>
            <person name="Wang X."/>
            <person name="Falini L.B."/>
            <person name="Barry K."/>
            <person name="Haridas S."/>
            <person name="Lipzen A."/>
            <person name="Labutti K."/>
            <person name="Grigoriev I.V."/>
            <person name="Murat C."/>
            <person name="Martin F."/>
            <person name="Albertini E."/>
            <person name="Donnini D."/>
            <person name="Bonito G."/>
        </authorList>
    </citation>
    <scope>NUCLEOTIDE SEQUENCE [LARGE SCALE GENOMIC DNA]</scope>
    <source>
        <strain evidence="15 16">Sb_GMNB300</strain>
    </source>
</reference>
<keyword evidence="4 10" id="KW-0436">Ligase</keyword>
<dbReference type="InterPro" id="IPR005615">
    <property type="entry name" value="Glutathione_synthase"/>
</dbReference>
<feature type="domain" description="Glutathione synthase substrate-binding" evidence="14">
    <location>
        <begin position="213"/>
        <end position="318"/>
    </location>
</feature>
<feature type="binding site" evidence="13">
    <location>
        <begin position="282"/>
        <end position="285"/>
    </location>
    <ligand>
        <name>substrate</name>
    </ligand>
</feature>
<dbReference type="SUPFAM" id="SSF56059">
    <property type="entry name" value="Glutathione synthetase ATP-binding domain-like"/>
    <property type="match status" value="1"/>
</dbReference>
<evidence type="ECO:0000256" key="9">
    <source>
        <dbReference type="ARBA" id="ARBA00022842"/>
    </source>
</evidence>
<evidence type="ECO:0000256" key="11">
    <source>
        <dbReference type="PIRSR" id="PIRSR001558-1"/>
    </source>
</evidence>
<evidence type="ECO:0000256" key="7">
    <source>
        <dbReference type="ARBA" id="ARBA00022741"/>
    </source>
</evidence>
<dbReference type="InterPro" id="IPR014709">
    <property type="entry name" value="Glutathione_synthase_C_euk"/>
</dbReference>
<feature type="binding site" evidence="11">
    <location>
        <begin position="379"/>
        <end position="388"/>
    </location>
    <ligand>
        <name>ATP</name>
        <dbReference type="ChEBI" id="CHEBI:30616"/>
    </ligand>
</feature>
<evidence type="ECO:0000313" key="15">
    <source>
        <dbReference type="EMBL" id="KAA8900860.1"/>
    </source>
</evidence>
<evidence type="ECO:0000256" key="5">
    <source>
        <dbReference type="ARBA" id="ARBA00022684"/>
    </source>
</evidence>
<evidence type="ECO:0000256" key="8">
    <source>
        <dbReference type="ARBA" id="ARBA00022840"/>
    </source>
</evidence>
<evidence type="ECO:0000313" key="16">
    <source>
        <dbReference type="Proteomes" id="UP000326924"/>
    </source>
</evidence>
<feature type="binding site" evidence="11">
    <location>
        <position position="438"/>
    </location>
    <ligand>
        <name>ATP</name>
        <dbReference type="ChEBI" id="CHEBI:30616"/>
    </ligand>
</feature>
<keyword evidence="7 10" id="KW-0547">Nucleotide-binding</keyword>
<dbReference type="GO" id="GO:0005829">
    <property type="term" value="C:cytosol"/>
    <property type="evidence" value="ECO:0007669"/>
    <property type="project" value="TreeGrafter"/>
</dbReference>
<gene>
    <name evidence="15" type="ORF">FN846DRAFT_957739</name>
</gene>
<evidence type="ECO:0000259" key="14">
    <source>
        <dbReference type="Pfam" id="PF03199"/>
    </source>
</evidence>
<feature type="binding site" evidence="11">
    <location>
        <position position="321"/>
    </location>
    <ligand>
        <name>ATP</name>
        <dbReference type="ChEBI" id="CHEBI:30616"/>
    </ligand>
</feature>
<evidence type="ECO:0000256" key="12">
    <source>
        <dbReference type="PIRSR" id="PIRSR001558-2"/>
    </source>
</evidence>
<dbReference type="Pfam" id="PF03199">
    <property type="entry name" value="GSH_synthase"/>
    <property type="match status" value="1"/>
</dbReference>
<keyword evidence="8 10" id="KW-0067">ATP-binding</keyword>
<sequence length="490" mass="53160">MAAAAYPPTATPEALSALLQVFADYSLSHGLAVRPVTNPTNTLATPAPVSLYPSRFPRTCFASGRSVQPLYNALYAAVAHDAEWLGKLIQDLAAVDTFMKSLHDVYLQVSAEGFAHEYALGLFRSDYMVHRPSPSDPPVLHQVEFNTIAASFGGLASRVSELHRFLVKSAAYPKAAELSLEDIPLNPAVKELAAGLAAADHYYGAAEAGRGKAVLFIVQPGERNAFDQRWLEYELVEEHGVRVCRLSLVEVPVKTTLETGSRRLLYTTPNGETVEVSTVYFRAGYGPDDYPTSLEWEARTQLERSRAVKCPTIATQLAGAKKVQQELAVDGVLGRFIKSPSEREEIRATFAAIYPLDTSPAGLAARKLAFEHPERYVLKPQREGGGNNVYRSKIPGFLNSIGENLWSGYILMELIEPPPAEGVIVRNAEALRGAVVGELGVYGVALWREKDGELLVNKEAGWLLRTKGADSEEGGVAAGFGCVDGVCLVD</sequence>